<dbReference type="RefSeq" id="WP_093042089.1">
    <property type="nucleotide sequence ID" value="NZ_FNQR01000002.1"/>
</dbReference>
<dbReference type="SUPFAM" id="SSF54106">
    <property type="entry name" value="LysM domain"/>
    <property type="match status" value="1"/>
</dbReference>
<proteinExistence type="predicted"/>
<keyword evidence="4" id="KW-1185">Reference proteome</keyword>
<dbReference type="Pfam" id="PF07486">
    <property type="entry name" value="Hydrolase_2"/>
    <property type="match status" value="1"/>
</dbReference>
<dbReference type="Gene3D" id="3.10.350.10">
    <property type="entry name" value="LysM domain"/>
    <property type="match status" value="1"/>
</dbReference>
<dbReference type="STRING" id="571932.SAMN05421743_10246"/>
<feature type="domain" description="LysM" evidence="2">
    <location>
        <begin position="29"/>
        <end position="72"/>
    </location>
</feature>
<dbReference type="InterPro" id="IPR042047">
    <property type="entry name" value="SleB_dom1"/>
</dbReference>
<dbReference type="OrthoDB" id="9785345at2"/>
<protein>
    <submittedName>
        <fullName evidence="3">N-acetylmuramoyl-L-alanine amidase</fullName>
    </submittedName>
</protein>
<accession>A0A1H3X4Z9</accession>
<dbReference type="InterPro" id="IPR018392">
    <property type="entry name" value="LysM"/>
</dbReference>
<dbReference type="InterPro" id="IPR011105">
    <property type="entry name" value="Cell_wall_hydrolase_SleB"/>
</dbReference>
<dbReference type="InterPro" id="IPR036779">
    <property type="entry name" value="LysM_dom_sf"/>
</dbReference>
<sequence length="193" mass="20663">MTIKKLIISSLTAIMALTAAIPANAASGEGHTVKEGESLYKIGTKYGVSVVDIKKANGRENHHINPGEQLTIPVTVTDAEKDVLARLVEAEAKGESYGGKVAVAAVVLNRVDSKEFPDTIKDVIYDGYQFSPVLNGTISQPASEESKQAVREAIAHHGLGSGSLYFFNPDKADNAFLNQREVTTIIGNHVFAR</sequence>
<reference evidence="3 4" key="1">
    <citation type="submission" date="2016-10" db="EMBL/GenBank/DDBJ databases">
        <authorList>
            <person name="de Groot N.N."/>
        </authorList>
    </citation>
    <scope>NUCLEOTIDE SEQUENCE [LARGE SCALE GENOMIC DNA]</scope>
    <source>
        <strain evidence="3 4">CCM7597</strain>
    </source>
</reference>
<evidence type="ECO:0000259" key="2">
    <source>
        <dbReference type="PROSITE" id="PS51782"/>
    </source>
</evidence>
<dbReference type="AlphaFoldDB" id="A0A1H3X4Z9"/>
<dbReference type="CDD" id="cd00118">
    <property type="entry name" value="LysM"/>
    <property type="match status" value="1"/>
</dbReference>
<dbReference type="Gene3D" id="1.10.10.2520">
    <property type="entry name" value="Cell wall hydrolase SleB, domain 1"/>
    <property type="match status" value="1"/>
</dbReference>
<gene>
    <name evidence="3" type="ORF">SAMN05421743_10246</name>
</gene>
<dbReference type="GO" id="GO:0016787">
    <property type="term" value="F:hydrolase activity"/>
    <property type="evidence" value="ECO:0007669"/>
    <property type="project" value="InterPro"/>
</dbReference>
<dbReference type="Proteomes" id="UP000198584">
    <property type="component" value="Unassembled WGS sequence"/>
</dbReference>
<dbReference type="Gene3D" id="6.20.240.60">
    <property type="match status" value="1"/>
</dbReference>
<dbReference type="PROSITE" id="PS51782">
    <property type="entry name" value="LYSM"/>
    <property type="match status" value="1"/>
</dbReference>
<evidence type="ECO:0000313" key="3">
    <source>
        <dbReference type="EMBL" id="SDZ94487.1"/>
    </source>
</evidence>
<dbReference type="EMBL" id="FNQR01000002">
    <property type="protein sequence ID" value="SDZ94487.1"/>
    <property type="molecule type" value="Genomic_DNA"/>
</dbReference>
<keyword evidence="1" id="KW-0732">Signal</keyword>
<dbReference type="SMART" id="SM00257">
    <property type="entry name" value="LysM"/>
    <property type="match status" value="1"/>
</dbReference>
<evidence type="ECO:0000313" key="4">
    <source>
        <dbReference type="Proteomes" id="UP000198584"/>
    </source>
</evidence>
<feature type="chain" id="PRO_5011507693" evidence="1">
    <location>
        <begin position="26"/>
        <end position="193"/>
    </location>
</feature>
<feature type="signal peptide" evidence="1">
    <location>
        <begin position="1"/>
        <end position="25"/>
    </location>
</feature>
<name>A0A1H3X4Z9_9BACI</name>
<dbReference type="Pfam" id="PF01476">
    <property type="entry name" value="LysM"/>
    <property type="match status" value="1"/>
</dbReference>
<evidence type="ECO:0000256" key="1">
    <source>
        <dbReference type="SAM" id="SignalP"/>
    </source>
</evidence>
<organism evidence="3 4">
    <name type="scientific">Thalassobacillus cyri</name>
    <dbReference type="NCBI Taxonomy" id="571932"/>
    <lineage>
        <taxon>Bacteria</taxon>
        <taxon>Bacillati</taxon>
        <taxon>Bacillota</taxon>
        <taxon>Bacilli</taxon>
        <taxon>Bacillales</taxon>
        <taxon>Bacillaceae</taxon>
        <taxon>Thalassobacillus</taxon>
    </lineage>
</organism>